<evidence type="ECO:0000256" key="1">
    <source>
        <dbReference type="ARBA" id="ARBA00005582"/>
    </source>
</evidence>
<dbReference type="AlphaFoldDB" id="A0A6N4A8T6"/>
<dbReference type="Gene3D" id="3.90.79.10">
    <property type="entry name" value="Nucleoside Triphosphate Pyrophosphohydrolase"/>
    <property type="match status" value="1"/>
</dbReference>
<evidence type="ECO:0000313" key="7">
    <source>
        <dbReference type="Proteomes" id="UP000181728"/>
    </source>
</evidence>
<evidence type="ECO:0000313" key="6">
    <source>
        <dbReference type="EMBL" id="VDB97302.1"/>
    </source>
</evidence>
<reference evidence="6 8" key="2">
    <citation type="submission" date="2018-08" db="EMBL/GenBank/DDBJ databases">
        <authorList>
            <person name="Lorentzen P. G. S. M."/>
        </authorList>
    </citation>
    <scope>NUCLEOTIDE SEQUENCE [LARGE SCALE GENOMIC DNA]</scope>
    <source>
        <strain evidence="6 8">CRBO_1381</strain>
    </source>
</reference>
<dbReference type="PANTHER" id="PTHR43736">
    <property type="entry name" value="ADP-RIBOSE PYROPHOSPHATASE"/>
    <property type="match status" value="1"/>
</dbReference>
<dbReference type="Proteomes" id="UP000181728">
    <property type="component" value="Unassembled WGS sequence"/>
</dbReference>
<accession>A0A6N4A8T6</accession>
<dbReference type="InterPro" id="IPR020084">
    <property type="entry name" value="NUDIX_hydrolase_CS"/>
</dbReference>
<evidence type="ECO:0000313" key="5">
    <source>
        <dbReference type="EMBL" id="OIM21923.1"/>
    </source>
</evidence>
<dbReference type="EMBL" id="LR031358">
    <property type="protein sequence ID" value="VDB97302.1"/>
    <property type="molecule type" value="Genomic_DNA"/>
</dbReference>
<dbReference type="PROSITE" id="PS00893">
    <property type="entry name" value="NUDIX_BOX"/>
    <property type="match status" value="1"/>
</dbReference>
<dbReference type="InterPro" id="IPR000086">
    <property type="entry name" value="NUDIX_hydrolase_dom"/>
</dbReference>
<dbReference type="SUPFAM" id="SSF55811">
    <property type="entry name" value="Nudix"/>
    <property type="match status" value="1"/>
</dbReference>
<feature type="domain" description="Nudix hydrolase" evidence="3">
    <location>
        <begin position="16"/>
        <end position="147"/>
    </location>
</feature>
<evidence type="ECO:0000256" key="2">
    <source>
        <dbReference type="ARBA" id="ARBA00022801"/>
    </source>
</evidence>
<reference evidence="4" key="3">
    <citation type="submission" date="2019-10" db="EMBL/GenBank/DDBJ databases">
        <title>Malate fermentation in French cider.</title>
        <authorList>
            <person name="Cousin F.J."/>
            <person name="Medina Fernandez S."/>
            <person name="Misery B."/>
            <person name="Laplace J.-M."/>
            <person name="Cretenet M."/>
        </authorList>
    </citation>
    <scope>NUCLEOTIDE SEQUENCE</scope>
    <source>
        <strain evidence="4">UCMA15129</strain>
    </source>
</reference>
<dbReference type="Pfam" id="PF00293">
    <property type="entry name" value="NUDIX"/>
    <property type="match status" value="1"/>
</dbReference>
<gene>
    <name evidence="5" type="ORF">ATX59_01590</name>
    <name evidence="4" type="ORF">GA838_05015</name>
    <name evidence="6" type="ORF">OENI_0306</name>
</gene>
<dbReference type="Proteomes" id="UP001281024">
    <property type="component" value="Unassembled WGS sequence"/>
</dbReference>
<dbReference type="CDD" id="cd04688">
    <property type="entry name" value="NUDIX_Hydrolase"/>
    <property type="match status" value="1"/>
</dbReference>
<comment type="similarity">
    <text evidence="1">Belongs to the Nudix hydrolase family.</text>
</comment>
<proteinExistence type="inferred from homology"/>
<dbReference type="PANTHER" id="PTHR43736:SF1">
    <property type="entry name" value="DIHYDRONEOPTERIN TRIPHOSPHATE DIPHOSPHATASE"/>
    <property type="match status" value="1"/>
</dbReference>
<evidence type="ECO:0000259" key="3">
    <source>
        <dbReference type="PROSITE" id="PS51462"/>
    </source>
</evidence>
<organism evidence="5 7">
    <name type="scientific">Oenococcus oeni</name>
    <name type="common">Leuconostoc oenos</name>
    <dbReference type="NCBI Taxonomy" id="1247"/>
    <lineage>
        <taxon>Bacteria</taxon>
        <taxon>Bacillati</taxon>
        <taxon>Bacillota</taxon>
        <taxon>Bacilli</taxon>
        <taxon>Lactobacillales</taxon>
        <taxon>Lactobacillaceae</taxon>
        <taxon>Oenococcus</taxon>
    </lineage>
</organism>
<keyword evidence="2" id="KW-0378">Hydrolase</keyword>
<dbReference type="Proteomes" id="UP000294726">
    <property type="component" value="Chromosome"/>
</dbReference>
<sequence>MSDEADDIVFRSETHDFKARVTGVLFNEKNQLALNPDKISSQHSYVTLPGGKLKFGESSDQAVIREFIEEMGIKIKAVRLLAVTENLYSYQNKHNSEINFTWLVKRVGQENFFAKDNNEQTVIWRDPHQLEDFLPKKLRSVIIDLPKTPVHIVNHG</sequence>
<dbReference type="GO" id="GO:0016787">
    <property type="term" value="F:hydrolase activity"/>
    <property type="evidence" value="ECO:0007669"/>
    <property type="project" value="UniProtKB-KW"/>
</dbReference>
<dbReference type="EMBL" id="MLOK01000019">
    <property type="protein sequence ID" value="OIM21923.1"/>
    <property type="molecule type" value="Genomic_DNA"/>
</dbReference>
<dbReference type="PROSITE" id="PS51462">
    <property type="entry name" value="NUDIX"/>
    <property type="match status" value="1"/>
</dbReference>
<evidence type="ECO:0000313" key="8">
    <source>
        <dbReference type="Proteomes" id="UP000294726"/>
    </source>
</evidence>
<dbReference type="EMBL" id="WERV01000003">
    <property type="protein sequence ID" value="MDV7715125.1"/>
    <property type="molecule type" value="Genomic_DNA"/>
</dbReference>
<reference evidence="5 7" key="1">
    <citation type="journal article" date="2016" name="BMC Genomics">
        <title>Consensus pan-genome assembly of the specialised wine bacterium Oenococcus oeni.</title>
        <authorList>
            <person name="Sternes P.R."/>
            <person name="Borneman A.R."/>
        </authorList>
    </citation>
    <scope>NUCLEOTIDE SEQUENCE [LARGE SCALE GENOMIC DNA]</scope>
    <source>
        <strain evidence="5 7">AWRIB661</strain>
    </source>
</reference>
<dbReference type="InterPro" id="IPR015797">
    <property type="entry name" value="NUDIX_hydrolase-like_dom_sf"/>
</dbReference>
<protein>
    <submittedName>
        <fullName evidence="5">ADP-ribose pyrophosphatase</fullName>
    </submittedName>
    <submittedName>
        <fullName evidence="6">NTP pyrophosphohydrolase including oxidative damage repair enzymes</fullName>
    </submittedName>
    <submittedName>
        <fullName evidence="4">NUDIX domain-containing protein</fullName>
    </submittedName>
</protein>
<name>A0A6N4A8T6_OENOE</name>
<evidence type="ECO:0000313" key="4">
    <source>
        <dbReference type="EMBL" id="MDV7715125.1"/>
    </source>
</evidence>
<dbReference type="RefSeq" id="WP_032817279.1">
    <property type="nucleotide sequence ID" value="NZ_LR031358.1"/>
</dbReference>